<comment type="cofactor">
    <cofactor evidence="2">
        <name>Mg(2+)</name>
        <dbReference type="ChEBI" id="CHEBI:18420"/>
    </cofactor>
</comment>
<evidence type="ECO:0000256" key="5">
    <source>
        <dbReference type="ARBA" id="ARBA00022723"/>
    </source>
</evidence>
<dbReference type="PANTHER" id="PTHR43275:SF1">
    <property type="entry name" value="D-MALATE DEHYDROGENASE [DECARBOXYLATING]"/>
    <property type="match status" value="1"/>
</dbReference>
<evidence type="ECO:0000259" key="9">
    <source>
        <dbReference type="SMART" id="SM01329"/>
    </source>
</evidence>
<dbReference type="SUPFAM" id="SSF53659">
    <property type="entry name" value="Isocitrate/Isopropylmalate dehydrogenase-like"/>
    <property type="match status" value="1"/>
</dbReference>
<keyword evidence="5" id="KW-0479">Metal-binding</keyword>
<dbReference type="Proteomes" id="UP001174909">
    <property type="component" value="Unassembled WGS sequence"/>
</dbReference>
<evidence type="ECO:0000256" key="6">
    <source>
        <dbReference type="ARBA" id="ARBA00023002"/>
    </source>
</evidence>
<comment type="caution">
    <text evidence="10">The sequence shown here is derived from an EMBL/GenBank/DDBJ whole genome shotgun (WGS) entry which is preliminary data.</text>
</comment>
<accession>A0AA35SLF8</accession>
<keyword evidence="11" id="KW-1185">Reference proteome</keyword>
<keyword evidence="7" id="KW-0520">NAD</keyword>
<dbReference type="GO" id="GO:0006099">
    <property type="term" value="P:tricarboxylic acid cycle"/>
    <property type="evidence" value="ECO:0007669"/>
    <property type="project" value="UniProtKB-KW"/>
</dbReference>
<dbReference type="AlphaFoldDB" id="A0AA35SLF8"/>
<dbReference type="Pfam" id="PF00180">
    <property type="entry name" value="Iso_dh"/>
    <property type="match status" value="1"/>
</dbReference>
<dbReference type="Gene3D" id="3.40.718.10">
    <property type="entry name" value="Isopropylmalate Dehydrogenase"/>
    <property type="match status" value="1"/>
</dbReference>
<feature type="domain" description="Isopropylmalate dehydrogenase-like" evidence="9">
    <location>
        <begin position="5"/>
        <end position="349"/>
    </location>
</feature>
<dbReference type="InterPro" id="IPR024084">
    <property type="entry name" value="IsoPropMal-DH-like_dom"/>
</dbReference>
<evidence type="ECO:0000256" key="1">
    <source>
        <dbReference type="ARBA" id="ARBA00001936"/>
    </source>
</evidence>
<keyword evidence="4" id="KW-0816">Tricarboxylic acid cycle</keyword>
<dbReference type="PANTHER" id="PTHR43275">
    <property type="entry name" value="D-MALATE DEHYDROGENASE [DECARBOXYLATING]"/>
    <property type="match status" value="1"/>
</dbReference>
<evidence type="ECO:0000256" key="7">
    <source>
        <dbReference type="ARBA" id="ARBA00023027"/>
    </source>
</evidence>
<evidence type="ECO:0000256" key="2">
    <source>
        <dbReference type="ARBA" id="ARBA00001946"/>
    </source>
</evidence>
<protein>
    <submittedName>
        <fullName evidence="10">Probable tartrate dehydrogenase/decarboxylase TtuC</fullName>
    </submittedName>
</protein>
<keyword evidence="8" id="KW-0464">Manganese</keyword>
<dbReference type="InterPro" id="IPR050501">
    <property type="entry name" value="ICDH/IPMDH"/>
</dbReference>
<dbReference type="SMART" id="SM01329">
    <property type="entry name" value="Iso_dh"/>
    <property type="match status" value="1"/>
</dbReference>
<dbReference type="GO" id="GO:0000287">
    <property type="term" value="F:magnesium ion binding"/>
    <property type="evidence" value="ECO:0007669"/>
    <property type="project" value="InterPro"/>
</dbReference>
<gene>
    <name evidence="10" type="ORF">GBAR_LOCUS17506</name>
</gene>
<comment type="cofactor">
    <cofactor evidence="1">
        <name>Mn(2+)</name>
        <dbReference type="ChEBI" id="CHEBI:29035"/>
    </cofactor>
</comment>
<evidence type="ECO:0000313" key="11">
    <source>
        <dbReference type="Proteomes" id="UP001174909"/>
    </source>
</evidence>
<proteinExistence type="inferred from homology"/>
<evidence type="ECO:0000256" key="8">
    <source>
        <dbReference type="ARBA" id="ARBA00023211"/>
    </source>
</evidence>
<comment type="similarity">
    <text evidence="3">Belongs to the isocitrate and isopropylmalate dehydrogenases family.</text>
</comment>
<dbReference type="PROSITE" id="PS00470">
    <property type="entry name" value="IDH_IMDH"/>
    <property type="match status" value="1"/>
</dbReference>
<dbReference type="GO" id="GO:0016616">
    <property type="term" value="F:oxidoreductase activity, acting on the CH-OH group of donors, NAD or NADP as acceptor"/>
    <property type="evidence" value="ECO:0007669"/>
    <property type="project" value="InterPro"/>
</dbReference>
<reference evidence="10" key="1">
    <citation type="submission" date="2023-03" db="EMBL/GenBank/DDBJ databases">
        <authorList>
            <person name="Steffen K."/>
            <person name="Cardenas P."/>
        </authorList>
    </citation>
    <scope>NUCLEOTIDE SEQUENCE</scope>
</reference>
<dbReference type="GO" id="GO:0051287">
    <property type="term" value="F:NAD binding"/>
    <property type="evidence" value="ECO:0007669"/>
    <property type="project" value="InterPro"/>
</dbReference>
<sequence>MSEHKVSVIRGDGVGVEVIEEGIKVLTAVGEQYDVTWNFIEHPWNSDYYFEHGRMMPTDALDQMAESDVIYLGAVGHPDLQDHVTLNGLLLPIRRTFDQYVCERPSVLYPGITSPLRDPKPYDIDMLVIRENTEGEYAEVGGFQYAGFEEEIGIQSGVFTRRGCERIITYAFEQARRHDRRKHVTSITKSNALGYGMLVWDRAFDRVAEGYPDIETNSLLIDAACMDFVRRPESFDVVVGSNLFGDILTDIGAIITGSMGLAPSGNIDPERRFPSMFEPVHGSAPDIMGKGIANPMAAVLSASMMLRHLGHDDAADVVDKAVIFLIGQGEILTPDLGGTSSTSQVGDAIINALGKG</sequence>
<name>A0AA35SLF8_GEOBA</name>
<evidence type="ECO:0000256" key="4">
    <source>
        <dbReference type="ARBA" id="ARBA00022532"/>
    </source>
</evidence>
<evidence type="ECO:0000256" key="3">
    <source>
        <dbReference type="ARBA" id="ARBA00007769"/>
    </source>
</evidence>
<organism evidence="10 11">
    <name type="scientific">Geodia barretti</name>
    <name type="common">Barrett's horny sponge</name>
    <dbReference type="NCBI Taxonomy" id="519541"/>
    <lineage>
        <taxon>Eukaryota</taxon>
        <taxon>Metazoa</taxon>
        <taxon>Porifera</taxon>
        <taxon>Demospongiae</taxon>
        <taxon>Heteroscleromorpha</taxon>
        <taxon>Tetractinellida</taxon>
        <taxon>Astrophorina</taxon>
        <taxon>Geodiidae</taxon>
        <taxon>Geodia</taxon>
    </lineage>
</organism>
<dbReference type="InterPro" id="IPR019818">
    <property type="entry name" value="IsoCit/isopropylmalate_DH_CS"/>
</dbReference>
<evidence type="ECO:0000313" key="10">
    <source>
        <dbReference type="EMBL" id="CAI8030856.1"/>
    </source>
</evidence>
<dbReference type="EMBL" id="CASHTH010002503">
    <property type="protein sequence ID" value="CAI8030856.1"/>
    <property type="molecule type" value="Genomic_DNA"/>
</dbReference>
<keyword evidence="6" id="KW-0560">Oxidoreductase</keyword>